<dbReference type="RefSeq" id="XP_066919873.1">
    <property type="nucleotide sequence ID" value="XM_067063772.1"/>
</dbReference>
<evidence type="ECO:0000256" key="4">
    <source>
        <dbReference type="ARBA" id="ARBA00022695"/>
    </source>
</evidence>
<comment type="similarity">
    <text evidence="2">Belongs to the mab-21 family.</text>
</comment>
<keyword evidence="4" id="KW-0548">Nucleotidyltransferase</keyword>
<sequence length="652" mass="77049">MEKKREYANLHASIQIFDSEIQHLVNECKSKDDGIQHFDDQFPPSHVHFPTVIKTYKSGSVSEKLDLEDSDLDYIYEIGPAIVRDKSNNTLDSVENTFYHLKTLNDGFYRIEDRDGKFVYPVCLQRALYHTLNINENERDSDFYFNNIGKEKARLREQDAKKFSVDEKPEAPSASISSATKDKVIALRLEKWPMNIKKDFLDRKTNFKEFSEIPLFLIPKSHPESQNPMVEWRLSFSLVEKEILLNLPLSWRKVYLIIKSQFKESHEQSFEILPDQQYYQSPLESYHIKTVLLWLYEKHTDFDENDIIGLLKLVVDRLLEAFSEMKLPNYFIPGQNILRNAQKYDFYKIERVKEMLEKIKLVDNLMFLYIRGSMLNQDYRKTSFTTSRATKLKENGFLDNIPDNANLKLMFVAEIYNECMIHLTSFLSLLFHEDKDNDLSKEKRFHRKSVYQLATLRFGFSELKETKNQLICNYLENFIDTLAALQNLPGAYIERGIMSQTKRCWNFPTFNWGRMVKEAVNASKLNKEMMGKLRQNRIVTELLNDACSDIKLGMERGEILLNEEFDAVKTFQCTKCNASFFCTYEETLEGPVELFRKMYEVHLKNLHEMADKGIKEQDLRTQQMQKQQQLEERQHEEIEKSRKRKYDDGDED</sequence>
<dbReference type="InterPro" id="IPR046906">
    <property type="entry name" value="Mab-21_HhH/H2TH-like"/>
</dbReference>
<evidence type="ECO:0000256" key="3">
    <source>
        <dbReference type="ARBA" id="ARBA00022679"/>
    </source>
</evidence>
<evidence type="ECO:0000256" key="2">
    <source>
        <dbReference type="ARBA" id="ARBA00008307"/>
    </source>
</evidence>
<evidence type="ECO:0000313" key="10">
    <source>
        <dbReference type="EnsemblMetazoa" id="CLYHEMP001304.3"/>
    </source>
</evidence>
<protein>
    <recommendedName>
        <fullName evidence="9">Mab-21-like HhH/H2TH-like domain-containing protein</fullName>
    </recommendedName>
</protein>
<evidence type="ECO:0000256" key="1">
    <source>
        <dbReference type="ARBA" id="ARBA00001946"/>
    </source>
</evidence>
<dbReference type="PANTHER" id="PTHR10656">
    <property type="entry name" value="CELL FATE DETERMINING PROTEIN MAB21-RELATED"/>
    <property type="match status" value="1"/>
</dbReference>
<evidence type="ECO:0000313" key="11">
    <source>
        <dbReference type="Proteomes" id="UP000594262"/>
    </source>
</evidence>
<dbReference type="PANTHER" id="PTHR10656:SF42">
    <property type="entry name" value="CYCLIC GMP-AMP SYNTHASE-LIKE PROTEIN-RELATED"/>
    <property type="match status" value="1"/>
</dbReference>
<dbReference type="EnsemblMetazoa" id="CLYHEMT001304.3">
    <property type="protein sequence ID" value="CLYHEMP001304.3"/>
    <property type="gene ID" value="CLYHEMG001304"/>
</dbReference>
<dbReference type="SMART" id="SM01265">
    <property type="entry name" value="Mab-21"/>
    <property type="match status" value="1"/>
</dbReference>
<comment type="cofactor">
    <cofactor evidence="1">
        <name>Mg(2+)</name>
        <dbReference type="ChEBI" id="CHEBI:18420"/>
    </cofactor>
</comment>
<accession>A0A7M5V077</accession>
<dbReference type="GO" id="GO:0016779">
    <property type="term" value="F:nucleotidyltransferase activity"/>
    <property type="evidence" value="ECO:0007669"/>
    <property type="project" value="UniProtKB-KW"/>
</dbReference>
<proteinExistence type="inferred from homology"/>
<dbReference type="InterPro" id="IPR024810">
    <property type="entry name" value="MAB21L/cGLR"/>
</dbReference>
<dbReference type="Gene3D" id="1.10.1410.40">
    <property type="match status" value="1"/>
</dbReference>
<evidence type="ECO:0000256" key="5">
    <source>
        <dbReference type="ARBA" id="ARBA00022723"/>
    </source>
</evidence>
<feature type="compositionally biased region" description="Basic and acidic residues" evidence="8">
    <location>
        <begin position="629"/>
        <end position="640"/>
    </location>
</feature>
<dbReference type="GO" id="GO:0046872">
    <property type="term" value="F:metal ion binding"/>
    <property type="evidence" value="ECO:0007669"/>
    <property type="project" value="UniProtKB-KW"/>
</dbReference>
<dbReference type="Pfam" id="PF20266">
    <property type="entry name" value="Mab-21_C"/>
    <property type="match status" value="1"/>
</dbReference>
<keyword evidence="3" id="KW-0808">Transferase</keyword>
<dbReference type="GeneID" id="136807191"/>
<evidence type="ECO:0000259" key="9">
    <source>
        <dbReference type="Pfam" id="PF20266"/>
    </source>
</evidence>
<keyword evidence="11" id="KW-1185">Reference proteome</keyword>
<organism evidence="10 11">
    <name type="scientific">Clytia hemisphaerica</name>
    <dbReference type="NCBI Taxonomy" id="252671"/>
    <lineage>
        <taxon>Eukaryota</taxon>
        <taxon>Metazoa</taxon>
        <taxon>Cnidaria</taxon>
        <taxon>Hydrozoa</taxon>
        <taxon>Hydroidolina</taxon>
        <taxon>Leptothecata</taxon>
        <taxon>Obeliida</taxon>
        <taxon>Clytiidae</taxon>
        <taxon>Clytia</taxon>
    </lineage>
</organism>
<keyword evidence="7" id="KW-0460">Magnesium</keyword>
<name>A0A7M5V077_9CNID</name>
<feature type="domain" description="Mab-21-like HhH/H2TH-like" evidence="9">
    <location>
        <begin position="276"/>
        <end position="344"/>
    </location>
</feature>
<dbReference type="OrthoDB" id="5961151at2759"/>
<dbReference type="AlphaFoldDB" id="A0A7M5V077"/>
<keyword evidence="5" id="KW-0479">Metal-binding</keyword>
<evidence type="ECO:0000256" key="7">
    <source>
        <dbReference type="ARBA" id="ARBA00022842"/>
    </source>
</evidence>
<dbReference type="GO" id="GO:0005524">
    <property type="term" value="F:ATP binding"/>
    <property type="evidence" value="ECO:0007669"/>
    <property type="project" value="UniProtKB-KW"/>
</dbReference>
<keyword evidence="6" id="KW-0547">Nucleotide-binding</keyword>
<keyword evidence="6" id="KW-0067">ATP-binding</keyword>
<reference evidence="10" key="1">
    <citation type="submission" date="2021-01" db="UniProtKB">
        <authorList>
            <consortium name="EnsemblMetazoa"/>
        </authorList>
    </citation>
    <scope>IDENTIFICATION</scope>
</reference>
<dbReference type="Proteomes" id="UP000594262">
    <property type="component" value="Unplaced"/>
</dbReference>
<evidence type="ECO:0000256" key="8">
    <source>
        <dbReference type="SAM" id="MobiDB-lite"/>
    </source>
</evidence>
<feature type="region of interest" description="Disordered" evidence="8">
    <location>
        <begin position="615"/>
        <end position="652"/>
    </location>
</feature>
<evidence type="ECO:0000256" key="6">
    <source>
        <dbReference type="ARBA" id="ARBA00022840"/>
    </source>
</evidence>